<dbReference type="SUPFAM" id="SSF81665">
    <property type="entry name" value="Calcium ATPase, transmembrane domain M"/>
    <property type="match status" value="2"/>
</dbReference>
<dbReference type="Gene3D" id="1.20.1110.10">
    <property type="entry name" value="Calcium-transporting ATPase, transmembrane domain"/>
    <property type="match status" value="1"/>
</dbReference>
<dbReference type="GO" id="GO:1902600">
    <property type="term" value="P:proton transmembrane transport"/>
    <property type="evidence" value="ECO:0007669"/>
    <property type="project" value="TreeGrafter"/>
</dbReference>
<dbReference type="GO" id="GO:0006883">
    <property type="term" value="P:intracellular sodium ion homeostasis"/>
    <property type="evidence" value="ECO:0007669"/>
    <property type="project" value="TreeGrafter"/>
</dbReference>
<comment type="subcellular location">
    <subcellularLocation>
        <location evidence="1">Cell membrane</location>
        <topology evidence="1">Multi-pass membrane protein</topology>
    </subcellularLocation>
</comment>
<dbReference type="GO" id="GO:0036376">
    <property type="term" value="P:sodium ion export across plasma membrane"/>
    <property type="evidence" value="ECO:0007669"/>
    <property type="project" value="TreeGrafter"/>
</dbReference>
<keyword evidence="4" id="KW-0472">Membrane</keyword>
<reference evidence="6 7" key="1">
    <citation type="submission" date="2020-02" db="EMBL/GenBank/DDBJ databases">
        <title>Draft genome sequence of Haematococcus lacustris strain NIES-144.</title>
        <authorList>
            <person name="Morimoto D."/>
            <person name="Nakagawa S."/>
            <person name="Yoshida T."/>
            <person name="Sawayama S."/>
        </authorList>
    </citation>
    <scope>NUCLEOTIDE SEQUENCE [LARGE SCALE GENOMIC DNA]</scope>
    <source>
        <strain evidence="6 7">NIES-144</strain>
    </source>
</reference>
<proteinExistence type="predicted"/>
<dbReference type="PANTHER" id="PTHR43294">
    <property type="entry name" value="SODIUM/POTASSIUM-TRANSPORTING ATPASE SUBUNIT ALPHA"/>
    <property type="match status" value="1"/>
</dbReference>
<evidence type="ECO:0000256" key="4">
    <source>
        <dbReference type="SAM" id="Phobius"/>
    </source>
</evidence>
<feature type="non-terminal residue" evidence="6">
    <location>
        <position position="251"/>
    </location>
</feature>
<evidence type="ECO:0000256" key="1">
    <source>
        <dbReference type="ARBA" id="ARBA00004651"/>
    </source>
</evidence>
<accession>A0A6A0A945</accession>
<dbReference type="GO" id="GO:1990573">
    <property type="term" value="P:potassium ion import across plasma membrane"/>
    <property type="evidence" value="ECO:0007669"/>
    <property type="project" value="TreeGrafter"/>
</dbReference>
<dbReference type="InterPro" id="IPR004014">
    <property type="entry name" value="ATPase_P-typ_cation-transptr_N"/>
</dbReference>
<dbReference type="InterPro" id="IPR023298">
    <property type="entry name" value="ATPase_P-typ_TM_dom_sf"/>
</dbReference>
<keyword evidence="4" id="KW-0812">Transmembrane</keyword>
<dbReference type="InterPro" id="IPR050510">
    <property type="entry name" value="Cation_transp_ATPase_P-type"/>
</dbReference>
<comment type="caution">
    <text evidence="6">The sequence shown here is derived from an EMBL/GenBank/DDBJ whole genome shotgun (WGS) entry which is preliminary data.</text>
</comment>
<dbReference type="GO" id="GO:0005886">
    <property type="term" value="C:plasma membrane"/>
    <property type="evidence" value="ECO:0007669"/>
    <property type="project" value="UniProtKB-SubCell"/>
</dbReference>
<dbReference type="GO" id="GO:0005391">
    <property type="term" value="F:P-type sodium:potassium-exchanging transporter activity"/>
    <property type="evidence" value="ECO:0007669"/>
    <property type="project" value="TreeGrafter"/>
</dbReference>
<organism evidence="6 7">
    <name type="scientific">Haematococcus lacustris</name>
    <name type="common">Green alga</name>
    <name type="synonym">Haematococcus pluvialis</name>
    <dbReference type="NCBI Taxonomy" id="44745"/>
    <lineage>
        <taxon>Eukaryota</taxon>
        <taxon>Viridiplantae</taxon>
        <taxon>Chlorophyta</taxon>
        <taxon>core chlorophytes</taxon>
        <taxon>Chlorophyceae</taxon>
        <taxon>CS clade</taxon>
        <taxon>Chlamydomonadales</taxon>
        <taxon>Haematococcaceae</taxon>
        <taxon>Haematococcus</taxon>
    </lineage>
</organism>
<dbReference type="AlphaFoldDB" id="A0A6A0A945"/>
<dbReference type="InterPro" id="IPR006068">
    <property type="entry name" value="ATPase_P-typ_cation-transptr_C"/>
</dbReference>
<dbReference type="GO" id="GO:0030007">
    <property type="term" value="P:intracellular potassium ion homeostasis"/>
    <property type="evidence" value="ECO:0007669"/>
    <property type="project" value="TreeGrafter"/>
</dbReference>
<feature type="transmembrane region" description="Helical" evidence="4">
    <location>
        <begin position="197"/>
        <end position="221"/>
    </location>
</feature>
<dbReference type="Proteomes" id="UP000485058">
    <property type="component" value="Unassembled WGS sequence"/>
</dbReference>
<evidence type="ECO:0000256" key="2">
    <source>
        <dbReference type="ARBA" id="ARBA00022475"/>
    </source>
</evidence>
<feature type="region of interest" description="Disordered" evidence="3">
    <location>
        <begin position="1"/>
        <end position="26"/>
    </location>
</feature>
<dbReference type="Pfam" id="PF00689">
    <property type="entry name" value="Cation_ATPase_C"/>
    <property type="match status" value="1"/>
</dbReference>
<protein>
    <submittedName>
        <fullName evidence="6">Cation_ATPase_N domain-containing protein</fullName>
    </submittedName>
</protein>
<dbReference type="Pfam" id="PF00690">
    <property type="entry name" value="Cation_ATPase_N"/>
    <property type="match status" value="1"/>
</dbReference>
<dbReference type="SMART" id="SM00831">
    <property type="entry name" value="Cation_ATPase_N"/>
    <property type="match status" value="1"/>
</dbReference>
<keyword evidence="2" id="KW-1003">Cell membrane</keyword>
<sequence length="251" mass="27287">MGKDAGTAALVPEQKLSKTAEKNAAAEAKAKRARTYDADEHLMSPSEVAARYGTQVDLQSPAHSAGLTAAQVEAQRAQHGFNRLTPPKELPEIVKFLKQFSSIVAAVEEGRVIFDNLRKTIAYTLTHALPELFPIFLNLALSFPLGLGGLLILSIDLVTEQGPAISLAYEPAEANVMLRPPRDVATERLIDGRLLRYSYLIAGVLQSAVCMIAFFSVFWWYGISVPQVAFGIDRGNFLVPDGSSSNLDTTR</sequence>
<keyword evidence="4" id="KW-1133">Transmembrane helix</keyword>
<dbReference type="EMBL" id="BLLF01004258">
    <property type="protein sequence ID" value="GFH29250.1"/>
    <property type="molecule type" value="Genomic_DNA"/>
</dbReference>
<gene>
    <name evidence="6" type="ORF">HaLaN_27883</name>
</gene>
<evidence type="ECO:0000259" key="5">
    <source>
        <dbReference type="SMART" id="SM00831"/>
    </source>
</evidence>
<evidence type="ECO:0000256" key="3">
    <source>
        <dbReference type="SAM" id="MobiDB-lite"/>
    </source>
</evidence>
<evidence type="ECO:0000313" key="7">
    <source>
        <dbReference type="Proteomes" id="UP000485058"/>
    </source>
</evidence>
<keyword evidence="7" id="KW-1185">Reference proteome</keyword>
<name>A0A6A0A945_HAELA</name>
<feature type="domain" description="Cation-transporting P-type ATPase N-terminal" evidence="5">
    <location>
        <begin position="39"/>
        <end position="110"/>
    </location>
</feature>
<dbReference type="PANTHER" id="PTHR43294:SF21">
    <property type="entry name" value="CATION TRANSPORTING ATPASE"/>
    <property type="match status" value="1"/>
</dbReference>
<evidence type="ECO:0000313" key="6">
    <source>
        <dbReference type="EMBL" id="GFH29250.1"/>
    </source>
</evidence>
<feature type="transmembrane region" description="Helical" evidence="4">
    <location>
        <begin position="132"/>
        <end position="153"/>
    </location>
</feature>